<dbReference type="Gene3D" id="3.40.50.12660">
    <property type="match status" value="1"/>
</dbReference>
<dbReference type="OrthoDB" id="3223806at2759"/>
<dbReference type="RefSeq" id="XP_007393076.1">
    <property type="nucleotide sequence ID" value="XM_007393014.1"/>
</dbReference>
<dbReference type="Pfam" id="PF00656">
    <property type="entry name" value="Peptidase_C14"/>
    <property type="match status" value="1"/>
</dbReference>
<dbReference type="HOGENOM" id="CLU_029389_6_2_1"/>
<feature type="region of interest" description="Disordered" evidence="2">
    <location>
        <begin position="240"/>
        <end position="272"/>
    </location>
</feature>
<dbReference type="InterPro" id="IPR011600">
    <property type="entry name" value="Pept_C14_caspase"/>
</dbReference>
<dbReference type="Proteomes" id="UP000008370">
    <property type="component" value="Unassembled WGS sequence"/>
</dbReference>
<dbReference type="PANTHER" id="PTHR48104:SF30">
    <property type="entry name" value="METACASPASE-1"/>
    <property type="match status" value="1"/>
</dbReference>
<proteinExistence type="inferred from homology"/>
<evidence type="ECO:0000313" key="5">
    <source>
        <dbReference type="Proteomes" id="UP000008370"/>
    </source>
</evidence>
<dbReference type="AlphaFoldDB" id="K5WEL5"/>
<organism evidence="4 5">
    <name type="scientific">Phanerochaete carnosa (strain HHB-10118-sp)</name>
    <name type="common">White-rot fungus</name>
    <name type="synonym">Peniophora carnosa</name>
    <dbReference type="NCBI Taxonomy" id="650164"/>
    <lineage>
        <taxon>Eukaryota</taxon>
        <taxon>Fungi</taxon>
        <taxon>Dikarya</taxon>
        <taxon>Basidiomycota</taxon>
        <taxon>Agaricomycotina</taxon>
        <taxon>Agaricomycetes</taxon>
        <taxon>Polyporales</taxon>
        <taxon>Phanerochaetaceae</taxon>
        <taxon>Phanerochaete</taxon>
    </lineage>
</organism>
<evidence type="ECO:0000256" key="1">
    <source>
        <dbReference type="ARBA" id="ARBA00009005"/>
    </source>
</evidence>
<dbReference type="GO" id="GO:0005737">
    <property type="term" value="C:cytoplasm"/>
    <property type="evidence" value="ECO:0007669"/>
    <property type="project" value="TreeGrafter"/>
</dbReference>
<comment type="similarity">
    <text evidence="1">Belongs to the peptidase C14B family.</text>
</comment>
<dbReference type="PANTHER" id="PTHR48104">
    <property type="entry name" value="METACASPASE-4"/>
    <property type="match status" value="1"/>
</dbReference>
<keyword evidence="5" id="KW-1185">Reference proteome</keyword>
<feature type="domain" description="Peptidase C14 caspase" evidence="3">
    <location>
        <begin position="13"/>
        <end position="310"/>
    </location>
</feature>
<sequence>MQYDAPERPPVGRLRTPHRDVRLLKDFLIRHEGYLEQNIVVLIDDPANECMRPTKANIEAAIEAFMKDIQPGDRRVFFVAGHGYQIISRTGTEDDNMDEVILLDDHLGEPLDVEGKPLDPYQLKEGHPDRGKLEGIITDNFLRERLVDRLPPGARLVAIFDTCHSGTMLDLDYHWDWRHLRYTSRRSSSGYVINPRHTVYSATHTRSFVYSATQRTGARASISKTSMTLTDCAVSSSAAWVPDDTTEERPQCSSPTSERAPVLPQPSKGPPYGPVAADVLSISSAKDSQRAWGGEHTMLTVLLDILRESKEGQRPKVCKFMGNLQ</sequence>
<dbReference type="KEGG" id="pco:PHACADRAFT_251546"/>
<evidence type="ECO:0000259" key="3">
    <source>
        <dbReference type="Pfam" id="PF00656"/>
    </source>
</evidence>
<gene>
    <name evidence="4" type="ORF">PHACADRAFT_251546</name>
</gene>
<name>K5WEL5_PHACS</name>
<evidence type="ECO:0000256" key="2">
    <source>
        <dbReference type="SAM" id="MobiDB-lite"/>
    </source>
</evidence>
<accession>K5WEL5</accession>
<dbReference type="GO" id="GO:0004197">
    <property type="term" value="F:cysteine-type endopeptidase activity"/>
    <property type="evidence" value="ECO:0007669"/>
    <property type="project" value="InterPro"/>
</dbReference>
<dbReference type="InParanoid" id="K5WEL5"/>
<dbReference type="GO" id="GO:0006508">
    <property type="term" value="P:proteolysis"/>
    <property type="evidence" value="ECO:0007669"/>
    <property type="project" value="InterPro"/>
</dbReference>
<dbReference type="InterPro" id="IPR050452">
    <property type="entry name" value="Metacaspase"/>
</dbReference>
<evidence type="ECO:0000313" key="4">
    <source>
        <dbReference type="EMBL" id="EKM57730.1"/>
    </source>
</evidence>
<dbReference type="EMBL" id="JH930470">
    <property type="protein sequence ID" value="EKM57730.1"/>
    <property type="molecule type" value="Genomic_DNA"/>
</dbReference>
<reference evidence="4 5" key="1">
    <citation type="journal article" date="2012" name="BMC Genomics">
        <title>Comparative genomics of the white-rot fungi, Phanerochaete carnosa and P. chrysosporium, to elucidate the genetic basis of the distinct wood types they colonize.</title>
        <authorList>
            <person name="Suzuki H."/>
            <person name="MacDonald J."/>
            <person name="Syed K."/>
            <person name="Salamov A."/>
            <person name="Hori C."/>
            <person name="Aerts A."/>
            <person name="Henrissat B."/>
            <person name="Wiebenga A."/>
            <person name="vanKuyk P.A."/>
            <person name="Barry K."/>
            <person name="Lindquist E."/>
            <person name="LaButti K."/>
            <person name="Lapidus A."/>
            <person name="Lucas S."/>
            <person name="Coutinho P."/>
            <person name="Gong Y."/>
            <person name="Samejima M."/>
            <person name="Mahadevan R."/>
            <person name="Abou-Zaid M."/>
            <person name="de Vries R.P."/>
            <person name="Igarashi K."/>
            <person name="Yadav J.S."/>
            <person name="Grigoriev I.V."/>
            <person name="Master E.R."/>
        </authorList>
    </citation>
    <scope>NUCLEOTIDE SEQUENCE [LARGE SCALE GENOMIC DNA]</scope>
    <source>
        <strain evidence="4 5">HHB-10118-sp</strain>
    </source>
</reference>
<dbReference type="GeneID" id="18915252"/>
<protein>
    <recommendedName>
        <fullName evidence="3">Peptidase C14 caspase domain-containing protein</fullName>
    </recommendedName>
</protein>
<feature type="compositionally biased region" description="Pro residues" evidence="2">
    <location>
        <begin position="263"/>
        <end position="272"/>
    </location>
</feature>